<dbReference type="KEGG" id="eel:EUBELI_01337"/>
<sequence>MFLVRILMKKVNSVRRIVFTILAVTWMVVIFSFSARPGDESEEQSIKAGMMVCHVFVPGFDDLSEQQQIHMAQAIDHPVRKTAHATEYAMLAGLVLGAVTVSIIRWKNVLVSVCIAVLYASTDELHQLFVPGRSGQVKDVLIDGCGAVIGALIIWGISYLIHKKKK</sequence>
<dbReference type="InterPro" id="IPR016747">
    <property type="entry name" value="Phosphotransbutyrylase"/>
</dbReference>
<dbReference type="EMBL" id="CP001104">
    <property type="protein sequence ID" value="ACR72333.1"/>
    <property type="molecule type" value="Genomic_DNA"/>
</dbReference>
<dbReference type="AlphaFoldDB" id="C4Z170"/>
<protein>
    <recommendedName>
        <fullName evidence="2">VanZ-like domain-containing protein</fullName>
    </recommendedName>
</protein>
<dbReference type="PIRSF" id="PIRSF019083">
    <property type="entry name" value="UCP019083_VanZ"/>
    <property type="match status" value="1"/>
</dbReference>
<gene>
    <name evidence="3" type="ordered locus">EUBELI_01337</name>
</gene>
<evidence type="ECO:0000313" key="4">
    <source>
        <dbReference type="Proteomes" id="UP000001476"/>
    </source>
</evidence>
<reference evidence="3 4" key="1">
    <citation type="journal article" date="2009" name="Proc. Natl. Acad. Sci. U.S.A.">
        <title>Characterizing a model human gut microbiota composed of members of its two dominant bacterial phyla.</title>
        <authorList>
            <person name="Mahowald M.A."/>
            <person name="Rey F.E."/>
            <person name="Seedorf H."/>
            <person name="Turnbaugh P.J."/>
            <person name="Fulton R.S."/>
            <person name="Wollam A."/>
            <person name="Shah N."/>
            <person name="Wang C."/>
            <person name="Magrini V."/>
            <person name="Wilson R.K."/>
            <person name="Cantarel B.L."/>
            <person name="Coutinho P.M."/>
            <person name="Henrissat B."/>
            <person name="Crock L.W."/>
            <person name="Russell A."/>
            <person name="Verberkmoes N.C."/>
            <person name="Hettich R.L."/>
            <person name="Gordon J.I."/>
        </authorList>
    </citation>
    <scope>NUCLEOTIDE SEQUENCE [LARGE SCALE GENOMIC DNA]</scope>
    <source>
        <strain evidence="4">ATCC 27750 / DSM 3376 / VPI C15-48 / C15-B4</strain>
    </source>
</reference>
<dbReference type="Proteomes" id="UP000001476">
    <property type="component" value="Chromosome"/>
</dbReference>
<name>C4Z170_LACE2</name>
<dbReference type="HOGENOM" id="CLU_096028_0_3_9"/>
<evidence type="ECO:0000256" key="1">
    <source>
        <dbReference type="SAM" id="Phobius"/>
    </source>
</evidence>
<evidence type="ECO:0000313" key="3">
    <source>
        <dbReference type="EMBL" id="ACR72333.1"/>
    </source>
</evidence>
<proteinExistence type="predicted"/>
<organism evidence="3 4">
    <name type="scientific">Lachnospira eligens (strain ATCC 27750 / DSM 3376 / VPI C15-48 / C15-B4)</name>
    <name type="common">Eubacterium eligens</name>
    <dbReference type="NCBI Taxonomy" id="515620"/>
    <lineage>
        <taxon>Bacteria</taxon>
        <taxon>Bacillati</taxon>
        <taxon>Bacillota</taxon>
        <taxon>Clostridia</taxon>
        <taxon>Lachnospirales</taxon>
        <taxon>Lachnospiraceae</taxon>
        <taxon>Lachnospira</taxon>
    </lineage>
</organism>
<keyword evidence="4" id="KW-1185">Reference proteome</keyword>
<dbReference type="InterPro" id="IPR006976">
    <property type="entry name" value="VanZ-like"/>
</dbReference>
<feature type="transmembrane region" description="Helical" evidence="1">
    <location>
        <begin position="17"/>
        <end position="35"/>
    </location>
</feature>
<dbReference type="NCBIfam" id="NF037970">
    <property type="entry name" value="vanZ_1"/>
    <property type="match status" value="1"/>
</dbReference>
<accession>C4Z170</accession>
<dbReference type="STRING" id="515620.EUBELI_01337"/>
<dbReference type="Pfam" id="PF04892">
    <property type="entry name" value="VanZ"/>
    <property type="match status" value="1"/>
</dbReference>
<keyword evidence="1" id="KW-0812">Transmembrane</keyword>
<dbReference type="eggNOG" id="COG5652">
    <property type="taxonomic scope" value="Bacteria"/>
</dbReference>
<evidence type="ECO:0000259" key="2">
    <source>
        <dbReference type="Pfam" id="PF04892"/>
    </source>
</evidence>
<feature type="domain" description="VanZ-like" evidence="2">
    <location>
        <begin position="19"/>
        <end position="155"/>
    </location>
</feature>
<feature type="transmembrane region" description="Helical" evidence="1">
    <location>
        <begin position="88"/>
        <end position="120"/>
    </location>
</feature>
<feature type="transmembrane region" description="Helical" evidence="1">
    <location>
        <begin position="140"/>
        <end position="161"/>
    </location>
</feature>
<keyword evidence="1" id="KW-1133">Transmembrane helix</keyword>
<keyword evidence="1" id="KW-0472">Membrane</keyword>